<sequence length="147" mass="15128">MAVGGTGVPRVYIPGLVGDHSSDSEDLQAAAPPYLVVHETYISPPHNPSDLPELPPFVFVGKSASSPLPGYFGEGLNIPTVSGRATPSSALSSPTDFGSDFGQDRSQPESTDEQDALDAEMIEAALASATSSVATNSAPTESAQRDP</sequence>
<evidence type="ECO:0000313" key="2">
    <source>
        <dbReference type="EMBL" id="RDX43268.1"/>
    </source>
</evidence>
<dbReference type="EMBL" id="KZ857467">
    <property type="protein sequence ID" value="RDX43268.1"/>
    <property type="molecule type" value="Genomic_DNA"/>
</dbReference>
<evidence type="ECO:0000313" key="3">
    <source>
        <dbReference type="Proteomes" id="UP000256964"/>
    </source>
</evidence>
<reference evidence="2 3" key="1">
    <citation type="journal article" date="2018" name="Biotechnol. Biofuels">
        <title>Integrative visual omics of the white-rot fungus Polyporus brumalis exposes the biotechnological potential of its oxidative enzymes for delignifying raw plant biomass.</title>
        <authorList>
            <person name="Miyauchi S."/>
            <person name="Rancon A."/>
            <person name="Drula E."/>
            <person name="Hage H."/>
            <person name="Chaduli D."/>
            <person name="Favel A."/>
            <person name="Grisel S."/>
            <person name="Henrissat B."/>
            <person name="Herpoel-Gimbert I."/>
            <person name="Ruiz-Duenas F.J."/>
            <person name="Chevret D."/>
            <person name="Hainaut M."/>
            <person name="Lin J."/>
            <person name="Wang M."/>
            <person name="Pangilinan J."/>
            <person name="Lipzen A."/>
            <person name="Lesage-Meessen L."/>
            <person name="Navarro D."/>
            <person name="Riley R."/>
            <person name="Grigoriev I.V."/>
            <person name="Zhou S."/>
            <person name="Raouche S."/>
            <person name="Rosso M.N."/>
        </authorList>
    </citation>
    <scope>NUCLEOTIDE SEQUENCE [LARGE SCALE GENOMIC DNA]</scope>
    <source>
        <strain evidence="2 3">BRFM 1820</strain>
    </source>
</reference>
<feature type="region of interest" description="Disordered" evidence="1">
    <location>
        <begin position="75"/>
        <end position="147"/>
    </location>
</feature>
<feature type="compositionally biased region" description="Polar residues" evidence="1">
    <location>
        <begin position="79"/>
        <end position="96"/>
    </location>
</feature>
<gene>
    <name evidence="2" type="ORF">OH76DRAFT_1487960</name>
</gene>
<evidence type="ECO:0000256" key="1">
    <source>
        <dbReference type="SAM" id="MobiDB-lite"/>
    </source>
</evidence>
<dbReference type="Proteomes" id="UP000256964">
    <property type="component" value="Unassembled WGS sequence"/>
</dbReference>
<organism evidence="2 3">
    <name type="scientific">Lentinus brumalis</name>
    <dbReference type="NCBI Taxonomy" id="2498619"/>
    <lineage>
        <taxon>Eukaryota</taxon>
        <taxon>Fungi</taxon>
        <taxon>Dikarya</taxon>
        <taxon>Basidiomycota</taxon>
        <taxon>Agaricomycotina</taxon>
        <taxon>Agaricomycetes</taxon>
        <taxon>Polyporales</taxon>
        <taxon>Polyporaceae</taxon>
        <taxon>Lentinus</taxon>
    </lineage>
</organism>
<keyword evidence="3" id="KW-1185">Reference proteome</keyword>
<proteinExistence type="predicted"/>
<accession>A0A371CSJ9</accession>
<protein>
    <submittedName>
        <fullName evidence="2">Uncharacterized protein</fullName>
    </submittedName>
</protein>
<name>A0A371CSJ9_9APHY</name>
<feature type="compositionally biased region" description="Acidic residues" evidence="1">
    <location>
        <begin position="110"/>
        <end position="121"/>
    </location>
</feature>
<dbReference type="AlphaFoldDB" id="A0A371CSJ9"/>
<feature type="compositionally biased region" description="Low complexity" evidence="1">
    <location>
        <begin position="124"/>
        <end position="140"/>
    </location>
</feature>